<comment type="caution">
    <text evidence="1">The sequence shown here is derived from an EMBL/GenBank/DDBJ whole genome shotgun (WGS) entry which is preliminary data.</text>
</comment>
<dbReference type="Proteomes" id="UP000245488">
    <property type="component" value="Chromosome"/>
</dbReference>
<sequence length="282" mass="32470">MGELEASTSDKNQRDINKIVDNMDLFDDDLMALVFKKNIPATELVLSIIFGRKITVKSVYTQDEMRSPEIGGRDIALDIHALDSDGTEFDVEVQGNSEGAHVRRTRFHSAVMDSRMLKEGDPFKALKDSYVIFFYKHDKFGKGLPLYHVERVVLETDSLFNDGSHIIYVNGKYKGNDEIGRLIEDFHSKNAKNMHFKLLADGLHHYKETEKGRDIVCEKVERYAKKYAKEYAKERVEENRIKTLTQNVKVLMKNTSFTMEQAFDSLEISETDRTIISEQLEV</sequence>
<dbReference type="RefSeq" id="WP_110073043.1">
    <property type="nucleotide sequence ID" value="NZ_CM009896.1"/>
</dbReference>
<dbReference type="AlphaFoldDB" id="A0A317G2A8"/>
<reference evidence="1 2" key="1">
    <citation type="submission" date="2017-09" db="EMBL/GenBank/DDBJ databases">
        <title>High-quality draft genome sequence of Butyrivibrio fibrisolvens INBov1, isolated from cow rumen.</title>
        <authorList>
            <person name="Rodriguez Hernaez J."/>
            <person name="Rivarola M."/>
            <person name="Paniego N."/>
            <person name="Cravero S."/>
            <person name="Ceron Cucchi M."/>
            <person name="Martinez M.C."/>
        </authorList>
    </citation>
    <scope>NUCLEOTIDE SEQUENCE [LARGE SCALE GENOMIC DNA]</scope>
    <source>
        <strain evidence="1 2">INBov1</strain>
    </source>
</reference>
<accession>A0A317G2A8</accession>
<dbReference type="EMBL" id="NXNG01000001">
    <property type="protein sequence ID" value="PWT27637.1"/>
    <property type="molecule type" value="Genomic_DNA"/>
</dbReference>
<evidence type="ECO:0008006" key="3">
    <source>
        <dbReference type="Google" id="ProtNLM"/>
    </source>
</evidence>
<gene>
    <name evidence="1" type="ORF">CPT75_11295</name>
</gene>
<dbReference type="Pfam" id="PF12784">
    <property type="entry name" value="PDDEXK_2"/>
    <property type="match status" value="1"/>
</dbReference>
<keyword evidence="2" id="KW-1185">Reference proteome</keyword>
<protein>
    <recommendedName>
        <fullName evidence="3">PD-(D/E)XK nuclease family transposase</fullName>
    </recommendedName>
</protein>
<organism evidence="1 2">
    <name type="scientific">Butyrivibrio fibrisolvens</name>
    <dbReference type="NCBI Taxonomy" id="831"/>
    <lineage>
        <taxon>Bacteria</taxon>
        <taxon>Bacillati</taxon>
        <taxon>Bacillota</taxon>
        <taxon>Clostridia</taxon>
        <taxon>Lachnospirales</taxon>
        <taxon>Lachnospiraceae</taxon>
        <taxon>Butyrivibrio</taxon>
    </lineage>
</organism>
<name>A0A317G2A8_BUTFI</name>
<evidence type="ECO:0000313" key="2">
    <source>
        <dbReference type="Proteomes" id="UP000245488"/>
    </source>
</evidence>
<proteinExistence type="predicted"/>
<evidence type="ECO:0000313" key="1">
    <source>
        <dbReference type="EMBL" id="PWT27637.1"/>
    </source>
</evidence>